<dbReference type="Gene3D" id="2.40.160.10">
    <property type="entry name" value="Porin"/>
    <property type="match status" value="1"/>
</dbReference>
<dbReference type="EMBL" id="CP033579">
    <property type="protein sequence ID" value="AYV25015.1"/>
    <property type="molecule type" value="Genomic_DNA"/>
</dbReference>
<evidence type="ECO:0000256" key="3">
    <source>
        <dbReference type="ARBA" id="ARBA00023136"/>
    </source>
</evidence>
<protein>
    <submittedName>
        <fullName evidence="6">Porin</fullName>
    </submittedName>
</protein>
<keyword evidence="2 4" id="KW-0732">Signal</keyword>
<geneLocation type="plasmid" evidence="6">
    <name>unnamed</name>
</geneLocation>
<comment type="subcellular location">
    <subcellularLocation>
        <location evidence="1">Cell outer membrane</location>
        <topology evidence="1">Multi-pass membrane protein</topology>
    </subcellularLocation>
</comment>
<sequence>MKSNSLILVIPMLLSASVNAVEIYDDTKNSVAVGGRIDMTVGKEKQGDTEINSGSSRINFAFNRNMGNYDFEGLMEWQVNLLSSNDSRGDVLKNRLGYVGLNGDRSGWGTIRAGKQWGAVYDVTSATDVIFISDHDAGGIYQFSDGGATGTGRLDKGLTYQNQWSGFKLGLQYGLKDSFKESRGLSAPGQNDTSVQRDSAIGGSASYEWDNGLKVGAALTKTKMQLDSGSQAFGKTGDFDISSATLMTQYKKHGLHVAATYVQGSNYHMNGFAGGANHADKTQQVLSEKSHAVDAYLAYKLDNNIEPFVYLSTVKMSDNEGKTDSIASIDGRRNMAAAGIKYYLSEDALVGIEYRNIKHQENQRNVGVLKNDEAFNARLRYMF</sequence>
<dbReference type="SUPFAM" id="SSF56935">
    <property type="entry name" value="Porins"/>
    <property type="match status" value="1"/>
</dbReference>
<dbReference type="Pfam" id="PF13609">
    <property type="entry name" value="Porin_4"/>
    <property type="match status" value="1"/>
</dbReference>
<evidence type="ECO:0000313" key="7">
    <source>
        <dbReference type="Proteomes" id="UP000279760"/>
    </source>
</evidence>
<evidence type="ECO:0000256" key="4">
    <source>
        <dbReference type="SAM" id="SignalP"/>
    </source>
</evidence>
<dbReference type="RefSeq" id="WP_124942308.1">
    <property type="nucleotide sequence ID" value="NZ_CP033579.1"/>
</dbReference>
<dbReference type="PANTHER" id="PTHR34501">
    <property type="entry name" value="PROTEIN YDDL-RELATED"/>
    <property type="match status" value="1"/>
</dbReference>
<evidence type="ECO:0000313" key="6">
    <source>
        <dbReference type="EMBL" id="AYV25015.1"/>
    </source>
</evidence>
<gene>
    <name evidence="6" type="ORF">ECB94_27250</name>
</gene>
<dbReference type="InterPro" id="IPR023614">
    <property type="entry name" value="Porin_dom_sf"/>
</dbReference>
<feature type="domain" description="Porin" evidence="5">
    <location>
        <begin position="13"/>
        <end position="358"/>
    </location>
</feature>
<accession>A0A3G4VKW3</accession>
<reference evidence="6 7" key="1">
    <citation type="submission" date="2018-11" db="EMBL/GenBank/DDBJ databases">
        <title>Complete Genome Sequence of Vbrio mediterranei 117-T6: a Potential Pathogen Bacteria Isolated from the Conchocelis of Pyropia.</title>
        <authorList>
            <person name="Liu Q."/>
        </authorList>
    </citation>
    <scope>NUCLEOTIDE SEQUENCE [LARGE SCALE GENOMIC DNA]</scope>
    <source>
        <strain evidence="6 7">117-T6</strain>
        <plasmid evidence="6 7">unnamed</plasmid>
    </source>
</reference>
<organism evidence="6 7">
    <name type="scientific">Vibrio mediterranei</name>
    <dbReference type="NCBI Taxonomy" id="689"/>
    <lineage>
        <taxon>Bacteria</taxon>
        <taxon>Pseudomonadati</taxon>
        <taxon>Pseudomonadota</taxon>
        <taxon>Gammaproteobacteria</taxon>
        <taxon>Vibrionales</taxon>
        <taxon>Vibrionaceae</taxon>
        <taxon>Vibrio</taxon>
    </lineage>
</organism>
<name>A0A3G4VKW3_9VIBR</name>
<dbReference type="PANTHER" id="PTHR34501:SF2">
    <property type="entry name" value="OUTER MEMBRANE PORIN F-RELATED"/>
    <property type="match status" value="1"/>
</dbReference>
<evidence type="ECO:0000256" key="2">
    <source>
        <dbReference type="ARBA" id="ARBA00022729"/>
    </source>
</evidence>
<evidence type="ECO:0000256" key="1">
    <source>
        <dbReference type="ARBA" id="ARBA00004571"/>
    </source>
</evidence>
<keyword evidence="6" id="KW-0614">Plasmid</keyword>
<proteinExistence type="predicted"/>
<dbReference type="GO" id="GO:0015288">
    <property type="term" value="F:porin activity"/>
    <property type="evidence" value="ECO:0007669"/>
    <property type="project" value="InterPro"/>
</dbReference>
<dbReference type="InterPro" id="IPR050298">
    <property type="entry name" value="Gram-neg_bact_OMP"/>
</dbReference>
<dbReference type="AlphaFoldDB" id="A0A3G4VKW3"/>
<keyword evidence="3" id="KW-0472">Membrane</keyword>
<feature type="chain" id="PRO_5018150102" evidence="4">
    <location>
        <begin position="21"/>
        <end position="383"/>
    </location>
</feature>
<dbReference type="Proteomes" id="UP000279760">
    <property type="component" value="Plasmid unnamed"/>
</dbReference>
<dbReference type="CDD" id="cd00342">
    <property type="entry name" value="gram_neg_porins"/>
    <property type="match status" value="1"/>
</dbReference>
<dbReference type="InterPro" id="IPR033900">
    <property type="entry name" value="Gram_neg_porin_domain"/>
</dbReference>
<feature type="signal peptide" evidence="4">
    <location>
        <begin position="1"/>
        <end position="20"/>
    </location>
</feature>
<evidence type="ECO:0000259" key="5">
    <source>
        <dbReference type="Pfam" id="PF13609"/>
    </source>
</evidence>
<dbReference type="GO" id="GO:0009279">
    <property type="term" value="C:cell outer membrane"/>
    <property type="evidence" value="ECO:0007669"/>
    <property type="project" value="UniProtKB-SubCell"/>
</dbReference>